<dbReference type="InterPro" id="IPR012340">
    <property type="entry name" value="NA-bd_OB-fold"/>
</dbReference>
<keyword evidence="3 6" id="KW-0694">RNA-binding</keyword>
<dbReference type="NCBIfam" id="TIGR03635">
    <property type="entry name" value="uS17_bact"/>
    <property type="match status" value="1"/>
</dbReference>
<dbReference type="Proteomes" id="UP000034600">
    <property type="component" value="Unassembled WGS sequence"/>
</dbReference>
<dbReference type="SUPFAM" id="SSF50249">
    <property type="entry name" value="Nucleic acid-binding proteins"/>
    <property type="match status" value="1"/>
</dbReference>
<dbReference type="PATRIC" id="fig|1618666.3.peg.60"/>
<dbReference type="PANTHER" id="PTHR10744:SF1">
    <property type="entry name" value="SMALL RIBOSOMAL SUBUNIT PROTEIN US17M"/>
    <property type="match status" value="1"/>
</dbReference>
<organism evidence="8 9">
    <name type="scientific">Candidatus Jorgensenbacteria bacterium GW2011_GWC1_48_8</name>
    <dbReference type="NCBI Taxonomy" id="1618666"/>
    <lineage>
        <taxon>Bacteria</taxon>
        <taxon>Candidatus Joergenseniibacteriota</taxon>
    </lineage>
</organism>
<dbReference type="InterPro" id="IPR000266">
    <property type="entry name" value="Ribosomal_uS17"/>
</dbReference>
<dbReference type="Pfam" id="PF00366">
    <property type="entry name" value="Ribosomal_S17"/>
    <property type="match status" value="1"/>
</dbReference>
<comment type="caution">
    <text evidence="8">The sequence shown here is derived from an EMBL/GenBank/DDBJ whole genome shotgun (WGS) entry which is preliminary data.</text>
</comment>
<dbReference type="HAMAP" id="MF_01345_B">
    <property type="entry name" value="Ribosomal_uS17_B"/>
    <property type="match status" value="1"/>
</dbReference>
<dbReference type="GO" id="GO:0019843">
    <property type="term" value="F:rRNA binding"/>
    <property type="evidence" value="ECO:0007669"/>
    <property type="project" value="UniProtKB-UniRule"/>
</dbReference>
<dbReference type="InterPro" id="IPR019979">
    <property type="entry name" value="Ribosomal_uS17_CS"/>
</dbReference>
<dbReference type="CDD" id="cd00364">
    <property type="entry name" value="Ribosomal_uS17"/>
    <property type="match status" value="1"/>
</dbReference>
<dbReference type="Gene3D" id="2.40.50.140">
    <property type="entry name" value="Nucleic acid-binding proteins"/>
    <property type="match status" value="1"/>
</dbReference>
<dbReference type="GO" id="GO:0022627">
    <property type="term" value="C:cytosolic small ribosomal subunit"/>
    <property type="evidence" value="ECO:0007669"/>
    <property type="project" value="UniProtKB-UniRule"/>
</dbReference>
<dbReference type="EMBL" id="LCPO01000002">
    <property type="protein sequence ID" value="KKU99282.1"/>
    <property type="molecule type" value="Genomic_DNA"/>
</dbReference>
<evidence type="ECO:0000256" key="4">
    <source>
        <dbReference type="ARBA" id="ARBA00022980"/>
    </source>
</evidence>
<dbReference type="NCBIfam" id="NF004123">
    <property type="entry name" value="PRK05610.1"/>
    <property type="match status" value="1"/>
</dbReference>
<evidence type="ECO:0000256" key="5">
    <source>
        <dbReference type="ARBA" id="ARBA00023274"/>
    </source>
</evidence>
<dbReference type="GO" id="GO:0003735">
    <property type="term" value="F:structural constituent of ribosome"/>
    <property type="evidence" value="ECO:0007669"/>
    <property type="project" value="UniProtKB-UniRule"/>
</dbReference>
<protein>
    <recommendedName>
        <fullName evidence="6">Small ribosomal subunit protein uS17</fullName>
    </recommendedName>
</protein>
<dbReference type="PANTHER" id="PTHR10744">
    <property type="entry name" value="40S RIBOSOMAL PROTEIN S11 FAMILY MEMBER"/>
    <property type="match status" value="1"/>
</dbReference>
<dbReference type="PROSITE" id="PS00056">
    <property type="entry name" value="RIBOSOMAL_S17"/>
    <property type="match status" value="1"/>
</dbReference>
<evidence type="ECO:0000313" key="9">
    <source>
        <dbReference type="Proteomes" id="UP000034600"/>
    </source>
</evidence>
<evidence type="ECO:0000313" key="8">
    <source>
        <dbReference type="EMBL" id="KKU99282.1"/>
    </source>
</evidence>
<evidence type="ECO:0000256" key="7">
    <source>
        <dbReference type="RuleBase" id="RU003872"/>
    </source>
</evidence>
<keyword evidence="5 6" id="KW-0687">Ribonucleoprotein</keyword>
<gene>
    <name evidence="6" type="primary">rpsQ</name>
    <name evidence="8" type="ORF">UY32_C0002G0018</name>
</gene>
<evidence type="ECO:0000256" key="1">
    <source>
        <dbReference type="ARBA" id="ARBA00010254"/>
    </source>
</evidence>
<accession>A0A0G1UYR1</accession>
<keyword evidence="2 6" id="KW-0699">rRNA-binding</keyword>
<dbReference type="PRINTS" id="PR00973">
    <property type="entry name" value="RIBOSOMALS17"/>
</dbReference>
<name>A0A0G1UYR1_9BACT</name>
<keyword evidence="4 6" id="KW-0689">Ribosomal protein</keyword>
<evidence type="ECO:0000256" key="3">
    <source>
        <dbReference type="ARBA" id="ARBA00022884"/>
    </source>
</evidence>
<evidence type="ECO:0000256" key="2">
    <source>
        <dbReference type="ARBA" id="ARBA00022730"/>
    </source>
</evidence>
<dbReference type="GO" id="GO:0006412">
    <property type="term" value="P:translation"/>
    <property type="evidence" value="ECO:0007669"/>
    <property type="project" value="UniProtKB-UniRule"/>
</dbReference>
<evidence type="ECO:0000256" key="6">
    <source>
        <dbReference type="HAMAP-Rule" id="MF_01345"/>
    </source>
</evidence>
<sequence length="75" mass="9059">MRKLQGTVVSDKMNKTRVVAVERLKKHPRYGKYFKVTRRFKAHDEKNEYKTGDKVVIQETRPISREKRWVIVEKI</sequence>
<reference evidence="8 9" key="1">
    <citation type="journal article" date="2015" name="Nature">
        <title>rRNA introns, odd ribosomes, and small enigmatic genomes across a large radiation of phyla.</title>
        <authorList>
            <person name="Brown C.T."/>
            <person name="Hug L.A."/>
            <person name="Thomas B.C."/>
            <person name="Sharon I."/>
            <person name="Castelle C.J."/>
            <person name="Singh A."/>
            <person name="Wilkins M.J."/>
            <person name="Williams K.H."/>
            <person name="Banfield J.F."/>
        </authorList>
    </citation>
    <scope>NUCLEOTIDE SEQUENCE [LARGE SCALE GENOMIC DNA]</scope>
</reference>
<proteinExistence type="inferred from homology"/>
<dbReference type="AlphaFoldDB" id="A0A0G1UYR1"/>
<dbReference type="InterPro" id="IPR019984">
    <property type="entry name" value="Ribosomal_uS17_bact/chlr"/>
</dbReference>
<comment type="similarity">
    <text evidence="1 6 7">Belongs to the universal ribosomal protein uS17 family.</text>
</comment>
<comment type="function">
    <text evidence="6">One of the primary rRNA binding proteins, it binds specifically to the 5'-end of 16S ribosomal RNA.</text>
</comment>
<comment type="subunit">
    <text evidence="6">Part of the 30S ribosomal subunit.</text>
</comment>